<dbReference type="InterPro" id="IPR015424">
    <property type="entry name" value="PyrdxlP-dep_Trfase"/>
</dbReference>
<keyword evidence="8 9" id="KW-0663">Pyridoxal phosphate</keyword>
<evidence type="ECO:0000256" key="2">
    <source>
        <dbReference type="ARBA" id="ARBA00004496"/>
    </source>
</evidence>
<feature type="domain" description="Serine hydroxymethyltransferase-like" evidence="11">
    <location>
        <begin position="15"/>
        <end position="393"/>
    </location>
</feature>
<keyword evidence="13" id="KW-1185">Reference proteome</keyword>
<dbReference type="GO" id="GO:0008168">
    <property type="term" value="F:methyltransferase activity"/>
    <property type="evidence" value="ECO:0007669"/>
    <property type="project" value="UniProtKB-KW"/>
</dbReference>
<proteinExistence type="inferred from homology"/>
<dbReference type="InterPro" id="IPR019798">
    <property type="entry name" value="Ser_HO-MeTrfase_PLP_BS"/>
</dbReference>
<dbReference type="EC" id="2.1.2.1" evidence="9"/>
<dbReference type="PANTHER" id="PTHR11680:SF35">
    <property type="entry name" value="SERINE HYDROXYMETHYLTRANSFERASE 1"/>
    <property type="match status" value="1"/>
</dbReference>
<comment type="caution">
    <text evidence="9">Lacks conserved residue(s) required for the propagation of feature annotation.</text>
</comment>
<dbReference type="HAMAP" id="MF_00051">
    <property type="entry name" value="SHMT"/>
    <property type="match status" value="1"/>
</dbReference>
<dbReference type="InterPro" id="IPR015422">
    <property type="entry name" value="PyrdxlP-dep_Trfase_small"/>
</dbReference>
<dbReference type="InterPro" id="IPR001085">
    <property type="entry name" value="Ser_HO-MeTrfase"/>
</dbReference>
<dbReference type="GO" id="GO:0030170">
    <property type="term" value="F:pyridoxal phosphate binding"/>
    <property type="evidence" value="ECO:0007669"/>
    <property type="project" value="UniProtKB-UniRule"/>
</dbReference>
<comment type="subcellular location">
    <subcellularLocation>
        <location evidence="2 9">Cytoplasm</location>
    </subcellularLocation>
</comment>
<dbReference type="GO" id="GO:0004372">
    <property type="term" value="F:glycine hydroxymethyltransferase activity"/>
    <property type="evidence" value="ECO:0007669"/>
    <property type="project" value="UniProtKB-UniRule"/>
</dbReference>
<dbReference type="GO" id="GO:0035999">
    <property type="term" value="P:tetrahydrofolate interconversion"/>
    <property type="evidence" value="ECO:0007669"/>
    <property type="project" value="UniProtKB-UniRule"/>
</dbReference>
<keyword evidence="7 9" id="KW-0808">Transferase</keyword>
<comment type="pathway">
    <text evidence="9">One-carbon metabolism; tetrahydrofolate interconversion.</text>
</comment>
<dbReference type="PANTHER" id="PTHR11680">
    <property type="entry name" value="SERINE HYDROXYMETHYLTRANSFERASE"/>
    <property type="match status" value="1"/>
</dbReference>
<keyword evidence="6 9" id="KW-0554">One-carbon metabolism</keyword>
<dbReference type="NCBIfam" id="NF000586">
    <property type="entry name" value="PRK00011.1"/>
    <property type="match status" value="1"/>
</dbReference>
<evidence type="ECO:0000256" key="3">
    <source>
        <dbReference type="ARBA" id="ARBA00006376"/>
    </source>
</evidence>
<dbReference type="UniPathway" id="UPA00193"/>
<dbReference type="SUPFAM" id="SSF53383">
    <property type="entry name" value="PLP-dependent transferases"/>
    <property type="match status" value="1"/>
</dbReference>
<gene>
    <name evidence="9 12" type="primary">glyA</name>
    <name evidence="12" type="ORF">KS4_11490</name>
</gene>
<evidence type="ECO:0000259" key="11">
    <source>
        <dbReference type="Pfam" id="PF00464"/>
    </source>
</evidence>
<evidence type="ECO:0000256" key="9">
    <source>
        <dbReference type="HAMAP-Rule" id="MF_00051"/>
    </source>
</evidence>
<dbReference type="Gene3D" id="3.90.1150.10">
    <property type="entry name" value="Aspartate Aminotransferase, domain 1"/>
    <property type="match status" value="1"/>
</dbReference>
<comment type="similarity">
    <text evidence="3 9">Belongs to the SHMT family.</text>
</comment>
<dbReference type="CDD" id="cd00378">
    <property type="entry name" value="SHMT"/>
    <property type="match status" value="1"/>
</dbReference>
<keyword evidence="9" id="KW-0028">Amino-acid biosynthesis</keyword>
<dbReference type="Proteomes" id="UP000317369">
    <property type="component" value="Chromosome"/>
</dbReference>
<evidence type="ECO:0000256" key="8">
    <source>
        <dbReference type="ARBA" id="ARBA00022898"/>
    </source>
</evidence>
<dbReference type="FunFam" id="3.40.640.10:FF:000001">
    <property type="entry name" value="Serine hydroxymethyltransferase"/>
    <property type="match status" value="1"/>
</dbReference>
<comment type="cofactor">
    <cofactor evidence="1 9 10">
        <name>pyridoxal 5'-phosphate</name>
        <dbReference type="ChEBI" id="CHEBI:597326"/>
    </cofactor>
</comment>
<evidence type="ECO:0000313" key="12">
    <source>
        <dbReference type="EMBL" id="QDU33107.1"/>
    </source>
</evidence>
<evidence type="ECO:0000256" key="1">
    <source>
        <dbReference type="ARBA" id="ARBA00001933"/>
    </source>
</evidence>
<dbReference type="Gene3D" id="3.40.640.10">
    <property type="entry name" value="Type I PLP-dependent aspartate aminotransferase-like (Major domain)"/>
    <property type="match status" value="1"/>
</dbReference>
<sequence>MSQTTQVTDAERLISDQDPAVWQIIAAEQDRQEYTLEMIASENHASPAVISAMGTCLTNKYAEGYPGARYYGGCKFHDQVEDLARDRAKELFGCKFANVQPHSGANANTAAFMAICKPGDTILSLPISSGGHLSHGLRVNFSGQFYNIVDYRLDPDSELIDFDYVRAQALEHKPKMIICGYSAYPRTIDFAKFREIADEVGAILMADIAHIAGLVAAGEHPSPFPHAHIATTTTHKTLRGPRGGLILTNDEDIAKMVDRRVFPGTQGGPLMHVIAAKAIAFGEALKPEFKTYQQQVVKNAAALAEALTKHGYRLCSGGTDNHLMLVDLRPKDDSLTGAEAEVWLEDAGIITNKNGIPNDPRPPKVTSGLRLGTPALTTRGLKEDDIRQVAEMIDRVLATNGQAASEVAKDVRAMCERFPMPH</sequence>
<dbReference type="Pfam" id="PF00464">
    <property type="entry name" value="SHMT"/>
    <property type="match status" value="1"/>
</dbReference>
<name>A0A517YS93_9BACT</name>
<keyword evidence="12" id="KW-0489">Methyltransferase</keyword>
<evidence type="ECO:0000256" key="5">
    <source>
        <dbReference type="ARBA" id="ARBA00022490"/>
    </source>
</evidence>
<keyword evidence="5 9" id="KW-0963">Cytoplasm</keyword>
<comment type="catalytic activity">
    <reaction evidence="9">
        <text>(6R)-5,10-methylene-5,6,7,8-tetrahydrofolate + glycine + H2O = (6S)-5,6,7,8-tetrahydrofolate + L-serine</text>
        <dbReference type="Rhea" id="RHEA:15481"/>
        <dbReference type="ChEBI" id="CHEBI:15377"/>
        <dbReference type="ChEBI" id="CHEBI:15636"/>
        <dbReference type="ChEBI" id="CHEBI:33384"/>
        <dbReference type="ChEBI" id="CHEBI:57305"/>
        <dbReference type="ChEBI" id="CHEBI:57453"/>
        <dbReference type="EC" id="2.1.2.1"/>
    </reaction>
</comment>
<evidence type="ECO:0000256" key="4">
    <source>
        <dbReference type="ARBA" id="ARBA00011738"/>
    </source>
</evidence>
<comment type="pathway">
    <text evidence="9">Amino-acid biosynthesis; glycine biosynthesis; glycine from L-serine: step 1/1.</text>
</comment>
<dbReference type="KEGG" id="pcor:KS4_11490"/>
<dbReference type="AlphaFoldDB" id="A0A517YS93"/>
<dbReference type="RefSeq" id="WP_145075697.1">
    <property type="nucleotide sequence ID" value="NZ_CP036425.1"/>
</dbReference>
<feature type="site" description="Plays an important role in substrate specificity" evidence="9">
    <location>
        <position position="235"/>
    </location>
</feature>
<dbReference type="InterPro" id="IPR015421">
    <property type="entry name" value="PyrdxlP-dep_Trfase_major"/>
</dbReference>
<dbReference type="GO" id="GO:0032259">
    <property type="term" value="P:methylation"/>
    <property type="evidence" value="ECO:0007669"/>
    <property type="project" value="UniProtKB-KW"/>
</dbReference>
<dbReference type="PROSITE" id="PS00096">
    <property type="entry name" value="SHMT"/>
    <property type="match status" value="1"/>
</dbReference>
<dbReference type="GO" id="GO:0005829">
    <property type="term" value="C:cytosol"/>
    <property type="evidence" value="ECO:0007669"/>
    <property type="project" value="TreeGrafter"/>
</dbReference>
<comment type="subunit">
    <text evidence="4 9">Homodimer.</text>
</comment>
<feature type="modified residue" description="N6-(pyridoxal phosphate)lysine" evidence="9 10">
    <location>
        <position position="236"/>
    </location>
</feature>
<reference evidence="12 13" key="1">
    <citation type="submission" date="2019-02" db="EMBL/GenBank/DDBJ databases">
        <title>Deep-cultivation of Planctomycetes and their phenomic and genomic characterization uncovers novel biology.</title>
        <authorList>
            <person name="Wiegand S."/>
            <person name="Jogler M."/>
            <person name="Boedeker C."/>
            <person name="Pinto D."/>
            <person name="Vollmers J."/>
            <person name="Rivas-Marin E."/>
            <person name="Kohn T."/>
            <person name="Peeters S.H."/>
            <person name="Heuer A."/>
            <person name="Rast P."/>
            <person name="Oberbeckmann S."/>
            <person name="Bunk B."/>
            <person name="Jeske O."/>
            <person name="Meyerdierks A."/>
            <person name="Storesund J.E."/>
            <person name="Kallscheuer N."/>
            <person name="Luecker S."/>
            <person name="Lage O.M."/>
            <person name="Pohl T."/>
            <person name="Merkel B.J."/>
            <person name="Hornburger P."/>
            <person name="Mueller R.-W."/>
            <person name="Bruemmer F."/>
            <person name="Labrenz M."/>
            <person name="Spormann A.M."/>
            <person name="Op den Camp H."/>
            <person name="Overmann J."/>
            <person name="Amann R."/>
            <person name="Jetten M.S.M."/>
            <person name="Mascher T."/>
            <person name="Medema M.H."/>
            <person name="Devos D.P."/>
            <person name="Kaster A.-K."/>
            <person name="Ovreas L."/>
            <person name="Rohde M."/>
            <person name="Galperin M.Y."/>
            <person name="Jogler C."/>
        </authorList>
    </citation>
    <scope>NUCLEOTIDE SEQUENCE [LARGE SCALE GENOMIC DNA]</scope>
    <source>
        <strain evidence="12 13">KS4</strain>
    </source>
</reference>
<evidence type="ECO:0000256" key="7">
    <source>
        <dbReference type="ARBA" id="ARBA00022679"/>
    </source>
</evidence>
<organism evidence="12 13">
    <name type="scientific">Poriferisphaera corsica</name>
    <dbReference type="NCBI Taxonomy" id="2528020"/>
    <lineage>
        <taxon>Bacteria</taxon>
        <taxon>Pseudomonadati</taxon>
        <taxon>Planctomycetota</taxon>
        <taxon>Phycisphaerae</taxon>
        <taxon>Phycisphaerales</taxon>
        <taxon>Phycisphaeraceae</taxon>
        <taxon>Poriferisphaera</taxon>
    </lineage>
</organism>
<feature type="binding site" evidence="9">
    <location>
        <begin position="131"/>
        <end position="133"/>
    </location>
    <ligand>
        <name>(6S)-5,6,7,8-tetrahydrofolate</name>
        <dbReference type="ChEBI" id="CHEBI:57453"/>
    </ligand>
</feature>
<dbReference type="PIRSF" id="PIRSF000412">
    <property type="entry name" value="SHMT"/>
    <property type="match status" value="1"/>
</dbReference>
<protein>
    <recommendedName>
        <fullName evidence="9">Serine hydroxymethyltransferase</fullName>
        <shortName evidence="9">SHMT</shortName>
        <shortName evidence="9">Serine methylase</shortName>
        <ecNumber evidence="9">2.1.2.1</ecNumber>
    </recommendedName>
</protein>
<comment type="function">
    <text evidence="9">Catalyzes the reversible interconversion of serine and glycine with tetrahydrofolate (THF) serving as the one-carbon carrier. This reaction serves as the major source of one-carbon groups required for the biosynthesis of purines, thymidylate, methionine, and other important biomolecules. Also exhibits THF-independent aldolase activity toward beta-hydroxyamino acids, producing glycine and aldehydes, via a retro-aldol mechanism.</text>
</comment>
<dbReference type="OrthoDB" id="9803846at2"/>
<accession>A0A517YS93</accession>
<evidence type="ECO:0000256" key="6">
    <source>
        <dbReference type="ARBA" id="ARBA00022563"/>
    </source>
</evidence>
<evidence type="ECO:0000313" key="13">
    <source>
        <dbReference type="Proteomes" id="UP000317369"/>
    </source>
</evidence>
<dbReference type="UniPathway" id="UPA00288">
    <property type="reaction ID" value="UER01023"/>
</dbReference>
<dbReference type="GO" id="GO:0019264">
    <property type="term" value="P:glycine biosynthetic process from serine"/>
    <property type="evidence" value="ECO:0007669"/>
    <property type="project" value="UniProtKB-UniRule"/>
</dbReference>
<dbReference type="InterPro" id="IPR039429">
    <property type="entry name" value="SHMT-like_dom"/>
</dbReference>
<evidence type="ECO:0000256" key="10">
    <source>
        <dbReference type="PIRSR" id="PIRSR000412-50"/>
    </source>
</evidence>
<feature type="binding site" evidence="9">
    <location>
        <position position="251"/>
    </location>
    <ligand>
        <name>(6S)-5,6,7,8-tetrahydrofolate</name>
        <dbReference type="ChEBI" id="CHEBI:57453"/>
    </ligand>
</feature>
<dbReference type="EMBL" id="CP036425">
    <property type="protein sequence ID" value="QDU33107.1"/>
    <property type="molecule type" value="Genomic_DNA"/>
</dbReference>
<dbReference type="InterPro" id="IPR049943">
    <property type="entry name" value="Ser_HO-MeTrfase-like"/>
</dbReference>